<feature type="coiled-coil region" evidence="1">
    <location>
        <begin position="2388"/>
        <end position="2415"/>
    </location>
</feature>
<dbReference type="Proteomes" id="UP000242180">
    <property type="component" value="Unassembled WGS sequence"/>
</dbReference>
<gene>
    <name evidence="6" type="ORF">BCR43DRAFT_464321</name>
</gene>
<feature type="domain" description="Csf1 C-terminal region" evidence="5">
    <location>
        <begin position="3387"/>
        <end position="3445"/>
    </location>
</feature>
<keyword evidence="3" id="KW-0472">Membrane</keyword>
<reference evidence="6 7" key="1">
    <citation type="submission" date="2016-07" db="EMBL/GenBank/DDBJ databases">
        <title>Pervasive Adenine N6-methylation of Active Genes in Fungi.</title>
        <authorList>
            <consortium name="DOE Joint Genome Institute"/>
            <person name="Mondo S.J."/>
            <person name="Dannebaum R.O."/>
            <person name="Kuo R.C."/>
            <person name="Labutti K."/>
            <person name="Haridas S."/>
            <person name="Kuo A."/>
            <person name="Salamov A."/>
            <person name="Ahrendt S.R."/>
            <person name="Lipzen A."/>
            <person name="Sullivan W."/>
            <person name="Andreopoulos W.B."/>
            <person name="Clum A."/>
            <person name="Lindquist E."/>
            <person name="Daum C."/>
            <person name="Ramamoorthy G.K."/>
            <person name="Gryganskyi A."/>
            <person name="Culley D."/>
            <person name="Magnuson J.K."/>
            <person name="James T.Y."/>
            <person name="O'Malley M.A."/>
            <person name="Stajich J.E."/>
            <person name="Spatafora J.W."/>
            <person name="Visel A."/>
            <person name="Grigoriev I.V."/>
        </authorList>
    </citation>
    <scope>NUCLEOTIDE SEQUENCE [LARGE SCALE GENOMIC DNA]</scope>
    <source>
        <strain evidence="6 7">NRRL 2496</strain>
    </source>
</reference>
<protein>
    <recommendedName>
        <fullName evidence="8">Protein CSF1</fullName>
    </recommendedName>
</protein>
<evidence type="ECO:0000259" key="4">
    <source>
        <dbReference type="Pfam" id="PF21678"/>
    </source>
</evidence>
<proteinExistence type="predicted"/>
<dbReference type="InterPro" id="IPR056779">
    <property type="entry name" value="Csf1_C"/>
</dbReference>
<feature type="domain" description="Csf1 N-terminal" evidence="4">
    <location>
        <begin position="40"/>
        <end position="762"/>
    </location>
</feature>
<dbReference type="Pfam" id="PF25038">
    <property type="entry name" value="Csf1_C"/>
    <property type="match status" value="2"/>
</dbReference>
<dbReference type="PANTHER" id="PTHR32085">
    <property type="entry name" value="PROTEIN CSF1"/>
    <property type="match status" value="1"/>
</dbReference>
<feature type="compositionally biased region" description="Low complexity" evidence="2">
    <location>
        <begin position="3197"/>
        <end position="3210"/>
    </location>
</feature>
<keyword evidence="7" id="KW-1185">Reference proteome</keyword>
<accession>A0A1X2GZZ6</accession>
<feature type="region of interest" description="Disordered" evidence="2">
    <location>
        <begin position="1135"/>
        <end position="1160"/>
    </location>
</feature>
<keyword evidence="3" id="KW-1133">Transmembrane helix</keyword>
<feature type="region of interest" description="Disordered" evidence="2">
    <location>
        <begin position="3317"/>
        <end position="3387"/>
    </location>
</feature>
<feature type="region of interest" description="Disordered" evidence="2">
    <location>
        <begin position="2620"/>
        <end position="2645"/>
    </location>
</feature>
<dbReference type="InterPro" id="IPR048636">
    <property type="entry name" value="Csf1_N"/>
</dbReference>
<dbReference type="InParanoid" id="A0A1X2GZZ6"/>
<evidence type="ECO:0008006" key="8">
    <source>
        <dbReference type="Google" id="ProtNLM"/>
    </source>
</evidence>
<evidence type="ECO:0000313" key="7">
    <source>
        <dbReference type="Proteomes" id="UP000242180"/>
    </source>
</evidence>
<evidence type="ECO:0000256" key="1">
    <source>
        <dbReference type="SAM" id="Coils"/>
    </source>
</evidence>
<dbReference type="OrthoDB" id="10051416at2759"/>
<name>A0A1X2GZZ6_SYNRA</name>
<feature type="region of interest" description="Disordered" evidence="2">
    <location>
        <begin position="1293"/>
        <end position="1320"/>
    </location>
</feature>
<dbReference type="GO" id="GO:0016020">
    <property type="term" value="C:membrane"/>
    <property type="evidence" value="ECO:0007669"/>
    <property type="project" value="InterPro"/>
</dbReference>
<keyword evidence="3" id="KW-0812">Transmembrane</keyword>
<organism evidence="6 7">
    <name type="scientific">Syncephalastrum racemosum</name>
    <name type="common">Filamentous fungus</name>
    <dbReference type="NCBI Taxonomy" id="13706"/>
    <lineage>
        <taxon>Eukaryota</taxon>
        <taxon>Fungi</taxon>
        <taxon>Fungi incertae sedis</taxon>
        <taxon>Mucoromycota</taxon>
        <taxon>Mucoromycotina</taxon>
        <taxon>Mucoromycetes</taxon>
        <taxon>Mucorales</taxon>
        <taxon>Syncephalastraceae</taxon>
        <taxon>Syncephalastrum</taxon>
    </lineage>
</organism>
<evidence type="ECO:0000313" key="6">
    <source>
        <dbReference type="EMBL" id="ORY90389.1"/>
    </source>
</evidence>
<dbReference type="GO" id="GO:0006113">
    <property type="term" value="P:fermentation"/>
    <property type="evidence" value="ECO:0007669"/>
    <property type="project" value="InterPro"/>
</dbReference>
<feature type="compositionally biased region" description="Polar residues" evidence="2">
    <location>
        <begin position="3317"/>
        <end position="3332"/>
    </location>
</feature>
<dbReference type="OMA" id="YGLEWFI"/>
<feature type="region of interest" description="Disordered" evidence="2">
    <location>
        <begin position="1178"/>
        <end position="1207"/>
    </location>
</feature>
<dbReference type="InterPro" id="IPR029636">
    <property type="entry name" value="Csf1"/>
</dbReference>
<evidence type="ECO:0000256" key="2">
    <source>
        <dbReference type="SAM" id="MobiDB-lite"/>
    </source>
</evidence>
<feature type="region of interest" description="Disordered" evidence="2">
    <location>
        <begin position="3197"/>
        <end position="3233"/>
    </location>
</feature>
<dbReference type="EMBL" id="MCGN01000012">
    <property type="protein sequence ID" value="ORY90389.1"/>
    <property type="molecule type" value="Genomic_DNA"/>
</dbReference>
<sequence>MIAMAAVDTVAAISSANRNVQNLSDFWMFVVYCFVVIVVVLFFLFYFNRVLGQILTWLINQYTWRRYHAYIEVDSIRVTLLGARILFKNLRYLSTNQSISIVKGHISIRYWLMNVRQSYTESADPSNAKAPCRIVCRLEGLEWFLYNNKPAYDALKNVLGIPTQGTTSPASSFQGTEDPEKQTPVAELEAPAFRKLMPLQFECTTGAVMIGNNDLRHMIVAEVAQASGTYSATRSRTEMDHYKSVLDLSLRKPQISLKSNMDFDESEKDNEDADAMPRRPPKMYRGIFRVWAWLMRLVLGILHPNAKTRQFGHMQHMHDVMRAHRNHEDLSARSTTFHKEYGRVTNVLECSQMDVLYYADSPGPVPSASHGTATIGLDIGNGGLPPQWGARLTVWNAMIHYGPWTDRQRSAIQDYFFPNAHRSNKPTPYLEPGDLRQATGFELHVDFMTEATLRIPTREKSKDWKYETESGELDLGADGYYTRPYGWIDIKVAAGSTVKTVTPFAFGVDGCTSTVEAHLKHIDASSSVNYASFMQAKRFELSIGMHNPLVWNAHRVWSFDTSLKAPRIFLLRDHVFLFQDLIKDFTSTPPPDLLHFIPVTYTFHADVSEPLVYLCVNEHNIISNPNALDDNAFIRVHSNRLKFKMDLPFIEFEPEINTIKFNADLEQFKVGISLQTSHTLSAFLEEENAQFGVSVHVSIDGSYEYYTSVDVLRHIESMNLEIKLNGVTCKLFGTVIRYLIILRDNYVGSWLNFSTIDEYRQRRANPHQWREIKRKQAEAKPVQDPFEVYILVDIQDGSLLLPENLYDCSNCSQLEFQELQVELRNLDIYMDMHINVSPITWTRESHPDRSKRIPYRTKNTRDQGNFLYIDELNIYAHRLFGPLPDVATYLCYWEFDVGRITGEVKPSFLLGTTCFAQTFVYDMIDEDNAVPSEITPAADPDVTFVKANVKHVDVCLMNAHSAAKFTLDEGLALNFDNLVNQDYTQRVNLSVPSFAITGLANQDQYTTQNSLNQATEFSWVEVAKLSSGMNATIFRHVKEWRKLRSAQQNFIRTQDYATRRCPHLYETKAEVEEEHLAAQESHVGVLYAPPFRAFYQDQKGRGVDSSPPYVAVTESHDEPPFPIYRGASDAPSAASYIGNWSDTDEPELLSSRSGRSNDNESFHTAFSAEEILMQRQSTMRGSWNSDTYDHSGSEILSEPESDDSSQEHEPFYAIGTQQSLRDRTIPPSIPYSGYLNRYAVKRASARDKKYNFFHPYLPPPKTYFEPLQEDASQKTHAFVPDIDSKISHTFLFPQSAEDMPKSDTDAPPKTQQEDEDNSGNEVMVTTVLEATNPLKVLMTPILVKIVQEVTEAINGYDWDLETMLDSLQIEYVGQLTRYLTDQFVCSRFAVSLPGTYFHFIQNVMLPDDLPSYKSGQSRVKTKYDLKDTLLCSADIFLKDFCMIGSVKFQDMAYDEKKKSVAESKLVLRESRVHIDFDSLGCKVQYVSDRYHPERQSVLFGIPQERQYTHSSYHRESNPLETESSELVVLDILLNGFSFKWLGAKQPNYCKMEIGALNTIIITEAVEILVGAVYSWLVFVDDLKTILESFQEQRSRQIQVFIAELAQFSTDRTTTGDPLFLTKPTNVLRLGSRNFRNDVGWKLLARMRYCLRNIGTSNRVMLQHRLFNEKVLDTVNSDYLFKTVVDKFSRWRNWEIDAIKLSRCRLFTQPFHQRPPPTEGEDDISKRLRPIDEFVDFLVTSFNLASMRLQTFDFCIYEEEEETEDNSIMIGPFEVGLESSYKRTVIGDERTSMDAYRTTRDGYLDVVVKASLDTIKITTNPAILGFARHMLTVQRVFTAKLRSLSHATKAAAATTSMLRPPVEDSRLHQEYSLQDIISEIDIVAHALVTVQEIDVCARAQKLTMQNVVRGIQSSLLFSNPKLTPLPMFCSADRESEAGSGVRTSTKASRKNATASASRIILEASCGIEYIDMRVYEMLASSYPLRELLVITLDGANVNACVSQSTRMRKQSSKVDPSRQVLNVFSNIHKFNIHTPQSLLRLYSFIEDWRTEQRKRYEFLFHNLMSEWEEQRRLATATAEPPSGRASSHGLDRKFDIKLQFLLNEFVILADLLPSLSVEYKISDFFVMVQEFQPKTSALPEVRYAFQLSKQELHLITQGQTMQEEYAGGTFSIPSIRSTGRLQKFSKKEKTVHVLRSILSVDFISLSLDVGMIDSLLTAQSLVGNEISELIEVISYSKQRQQQASPTSPTAARDFKYTVDIALNGLRVTAASPSALGVFESNILEASLSNDAGCHDLDDRLRWRIKGTHFALSLEHQDNAVADRRRNRLAYIVADFDVQNYPHAQEDNEPLLSGEDDVLLEPFYINLSRVHTVMQPIALGRLAEMYIYYESELKKKNEQKKNELDRLADNTKRLVNSFKRDAPCYHEASHSLWEGKLISFTARCLGVAIPLDASDTYYNPPKETSALLFSVDTIHFLTKNTVKSAALMDNISLQFVKRFDQNNEEHFSAEKHPRMNQMHLPTIACHVQTRKDKPTQHVMVDAKVGGFEVDIDGAFSDYLNALSVIYFKSKDRVGAFAHLGANLRAENDASPKRLAQPHDELIHLDIKGVFEYESGVVRMYPKRHSSEGSRRKRGMMGDDGPSTADSTKMATVKIPGLTAFISYQTPLGALSAGSDSPRRFHGDMLIHESENTLHPSLVLFLHEITTGLKVGMQQSSERKAETETSSTEEHINASLLVRLSKTKVHLTCQPASKVICSLSWDRSEFLMNAFSDGDAASRTMSLVGSLRNISGVVKHHFSPEACLQASVDHVLFNAMLTSQRHGDKDRDDISIVVKIPTIISDINMRHLQDLLVLQAHWLQQQDAKIYPRSLAKHRRTLSSGSQEGALAAEAQASPATPKPFARFVAVYIKKINLSVDMGPAIGKVTLSPEQLGVHTHKIPGASRGMSISLGSISISSDGRLSGNAYLKRLRLEGVQENPEEQERSERVSPTLHLMQDGFHAAFEYEYQHILDMVQEPLEFFSCLKRGEATPELQVTIDVQPIVASVSIKTVPVMITMYKRFNDLLEKKKIEAGTWQALGAPAQPPQRPPPEILPTVEITPATPAPLGCIRCKVAVGIKTIEIVVYPNQFQDVDNVELYGQELQVELEEILGDEDDQGVARQLRISLQKAALLKNVQGTKSMEKRHAEEAKIVEAATLAASAEQPEAAQSEPVASTATPVDQQRKGGRPPNAPGVSIFGIPSTRLQMDSRQTDQLVKHIFAAHFDGRINVSLNLGLIRYLQELINLFTSQLDRALQTDSRRRSSIVSQISATTTLSHAFTSSQAGSSTIDVSQEAQPSERDPSVQLTRAHKDDDSGVSVKESTSRKSSRPSLRPSAEDKTESMPEIEVDGSEEAEAKLVYVSDEPVNFYPQLQIMGDATPPVEWLGLQREKIPALVHESITLVLDELAQSLCKLQQSQ</sequence>
<keyword evidence="1" id="KW-0175">Coiled coil</keyword>
<feature type="transmembrane region" description="Helical" evidence="3">
    <location>
        <begin position="26"/>
        <end position="47"/>
    </location>
</feature>
<comment type="caution">
    <text evidence="6">The sequence shown here is derived from an EMBL/GenBank/DDBJ whole genome shotgun (WGS) entry which is preliminary data.</text>
</comment>
<dbReference type="STRING" id="13706.A0A1X2GZZ6"/>
<dbReference type="PANTHER" id="PTHR32085:SF3">
    <property type="entry name" value="PROTEIN CSF1"/>
    <property type="match status" value="1"/>
</dbReference>
<dbReference type="Pfam" id="PF21678">
    <property type="entry name" value="Csf1_N"/>
    <property type="match status" value="1"/>
</dbReference>
<evidence type="ECO:0000256" key="3">
    <source>
        <dbReference type="SAM" id="Phobius"/>
    </source>
</evidence>
<evidence type="ECO:0000259" key="5">
    <source>
        <dbReference type="Pfam" id="PF25038"/>
    </source>
</evidence>
<feature type="domain" description="Csf1 C-terminal region" evidence="5">
    <location>
        <begin position="2675"/>
        <end position="3041"/>
    </location>
</feature>